<accession>A0A6J4SEG7</accession>
<reference evidence="2" key="1">
    <citation type="submission" date="2020-02" db="EMBL/GenBank/DDBJ databases">
        <authorList>
            <person name="Meier V. D."/>
        </authorList>
    </citation>
    <scope>NUCLEOTIDE SEQUENCE</scope>
    <source>
        <strain evidence="2">AVDCRST_MAG05</strain>
    </source>
</reference>
<dbReference type="AlphaFoldDB" id="A0A6J4SEG7"/>
<organism evidence="2">
    <name type="scientific">uncultured Rubrobacteraceae bacterium</name>
    <dbReference type="NCBI Taxonomy" id="349277"/>
    <lineage>
        <taxon>Bacteria</taxon>
        <taxon>Bacillati</taxon>
        <taxon>Actinomycetota</taxon>
        <taxon>Rubrobacteria</taxon>
        <taxon>Rubrobacterales</taxon>
        <taxon>Rubrobacteraceae</taxon>
        <taxon>environmental samples</taxon>
    </lineage>
</organism>
<proteinExistence type="predicted"/>
<sequence>ERAPGHALLPRGRRRARCRVAALRGGRGEGPRPRPGPDLHRGKHHRQALLRAARVRGPAAEHRVARGHRPDELLHAEGSV</sequence>
<evidence type="ECO:0000256" key="1">
    <source>
        <dbReference type="SAM" id="MobiDB-lite"/>
    </source>
</evidence>
<gene>
    <name evidence="2" type="ORF">AVDCRST_MAG05-1853</name>
</gene>
<evidence type="ECO:0000313" key="2">
    <source>
        <dbReference type="EMBL" id="CAA9491418.1"/>
    </source>
</evidence>
<feature type="region of interest" description="Disordered" evidence="1">
    <location>
        <begin position="23"/>
        <end position="80"/>
    </location>
</feature>
<feature type="non-terminal residue" evidence="2">
    <location>
        <position position="80"/>
    </location>
</feature>
<feature type="compositionally biased region" description="Basic and acidic residues" evidence="1">
    <location>
        <begin position="59"/>
        <end position="80"/>
    </location>
</feature>
<feature type="compositionally biased region" description="Basic and acidic residues" evidence="1">
    <location>
        <begin position="26"/>
        <end position="40"/>
    </location>
</feature>
<protein>
    <submittedName>
        <fullName evidence="2">Uncharacterized protein</fullName>
    </submittedName>
</protein>
<name>A0A6J4SEG7_9ACTN</name>
<dbReference type="EMBL" id="CADCVM010000202">
    <property type="protein sequence ID" value="CAA9491418.1"/>
    <property type="molecule type" value="Genomic_DNA"/>
</dbReference>
<feature type="non-terminal residue" evidence="2">
    <location>
        <position position="1"/>
    </location>
</feature>